<dbReference type="EMBL" id="QKWP01002092">
    <property type="protein sequence ID" value="RIB04880.1"/>
    <property type="molecule type" value="Genomic_DNA"/>
</dbReference>
<reference evidence="1 2" key="1">
    <citation type="submission" date="2018-06" db="EMBL/GenBank/DDBJ databases">
        <title>Comparative genomics reveals the genomic features of Rhizophagus irregularis, R. cerebriforme, R. diaphanum and Gigaspora rosea, and their symbiotic lifestyle signature.</title>
        <authorList>
            <person name="Morin E."/>
            <person name="San Clemente H."/>
            <person name="Chen E.C.H."/>
            <person name="De La Providencia I."/>
            <person name="Hainaut M."/>
            <person name="Kuo A."/>
            <person name="Kohler A."/>
            <person name="Murat C."/>
            <person name="Tang N."/>
            <person name="Roy S."/>
            <person name="Loubradou J."/>
            <person name="Henrissat B."/>
            <person name="Grigoriev I.V."/>
            <person name="Corradi N."/>
            <person name="Roux C."/>
            <person name="Martin F.M."/>
        </authorList>
    </citation>
    <scope>NUCLEOTIDE SEQUENCE [LARGE SCALE GENOMIC DNA]</scope>
    <source>
        <strain evidence="1 2">DAOM 194757</strain>
    </source>
</reference>
<proteinExistence type="predicted"/>
<organism evidence="1 2">
    <name type="scientific">Gigaspora rosea</name>
    <dbReference type="NCBI Taxonomy" id="44941"/>
    <lineage>
        <taxon>Eukaryota</taxon>
        <taxon>Fungi</taxon>
        <taxon>Fungi incertae sedis</taxon>
        <taxon>Mucoromycota</taxon>
        <taxon>Glomeromycotina</taxon>
        <taxon>Glomeromycetes</taxon>
        <taxon>Diversisporales</taxon>
        <taxon>Gigasporaceae</taxon>
        <taxon>Gigaspora</taxon>
    </lineage>
</organism>
<evidence type="ECO:0000313" key="1">
    <source>
        <dbReference type="EMBL" id="RIB04880.1"/>
    </source>
</evidence>
<dbReference type="AlphaFoldDB" id="A0A397U3P6"/>
<dbReference type="InterPro" id="IPR024755">
    <property type="entry name" value="cpYpsA"/>
</dbReference>
<keyword evidence="2" id="KW-1185">Reference proteome</keyword>
<dbReference type="Pfam" id="PF12694">
    <property type="entry name" value="cpYpsA"/>
    <property type="match status" value="1"/>
</dbReference>
<dbReference type="OrthoDB" id="10308486at2759"/>
<dbReference type="Gene3D" id="3.40.50.450">
    <property type="match status" value="1"/>
</dbReference>
<protein>
    <submittedName>
        <fullName evidence="1">Putative molybdenum carrier-domain-containing protein</fullName>
    </submittedName>
</protein>
<comment type="caution">
    <text evidence="1">The sequence shown here is derived from an EMBL/GenBank/DDBJ whole genome shotgun (WGS) entry which is preliminary data.</text>
</comment>
<accession>A0A397U3P6</accession>
<gene>
    <name evidence="1" type="ORF">C2G38_2221172</name>
</gene>
<dbReference type="Proteomes" id="UP000266673">
    <property type="component" value="Unassembled WGS sequence"/>
</dbReference>
<name>A0A397U3P6_9GLOM</name>
<evidence type="ECO:0000313" key="2">
    <source>
        <dbReference type="Proteomes" id="UP000266673"/>
    </source>
</evidence>
<sequence>MLLNTILSLTVYLGHQEGVDMTVLTVILKYFQDYQNERDYDSNGNLIRIKIYATNYVRIILTGFCPNNRSNEQGKIDSNCPAINFNGLSNKQRTKLNVKFSKGVIVFTENDIMDSGTIYTESCATKLRRHLYKINLCDIGSCDDLIRWIVKYNINSFTVGGSRRSFSENIVSLTEKFMNCFIPKIHNSLKYNHEFIKQKPISTFYVLGPPGSFSHELAQEICETLNIGIETIKFQSNYNKILESSCNLDNNECILVPIKHDNDFLYDYPHSIPNLY</sequence>